<dbReference type="InterPro" id="IPR052159">
    <property type="entry name" value="Competence_DNA_uptake"/>
</dbReference>
<dbReference type="SUPFAM" id="SSF56281">
    <property type="entry name" value="Metallo-hydrolase/oxidoreductase"/>
    <property type="match status" value="1"/>
</dbReference>
<reference evidence="8 9" key="1">
    <citation type="submission" date="2018-07" db="EMBL/GenBank/DDBJ databases">
        <title>Dyella monticola sp. nov. and Dyella psychrodurans sp. nov. isolated from monsoon evergreen broad-leaved forest soil of Dinghu Mountain, China.</title>
        <authorList>
            <person name="Gao Z."/>
            <person name="Qiu L."/>
        </authorList>
    </citation>
    <scope>NUCLEOTIDE SEQUENCE [LARGE SCALE GENOMIC DNA]</scope>
    <source>
        <strain evidence="8 9">4G-K06</strain>
    </source>
</reference>
<evidence type="ECO:0000256" key="1">
    <source>
        <dbReference type="ARBA" id="ARBA00004651"/>
    </source>
</evidence>
<feature type="transmembrane region" description="Helical" evidence="6">
    <location>
        <begin position="289"/>
        <end position="309"/>
    </location>
</feature>
<dbReference type="InterPro" id="IPR025405">
    <property type="entry name" value="DUF4131"/>
</dbReference>
<feature type="transmembrane region" description="Helical" evidence="6">
    <location>
        <begin position="39"/>
        <end position="72"/>
    </location>
</feature>
<keyword evidence="5 6" id="KW-0472">Membrane</keyword>
<dbReference type="CDD" id="cd07731">
    <property type="entry name" value="ComA-like_MBL-fold"/>
    <property type="match status" value="1"/>
</dbReference>
<proteinExistence type="predicted"/>
<dbReference type="Pfam" id="PF03772">
    <property type="entry name" value="Competence"/>
    <property type="match status" value="1"/>
</dbReference>
<feature type="transmembrane region" description="Helical" evidence="6">
    <location>
        <begin position="385"/>
        <end position="405"/>
    </location>
</feature>
<accession>A0A370WX38</accession>
<dbReference type="NCBIfam" id="TIGR00360">
    <property type="entry name" value="ComEC_N-term"/>
    <property type="match status" value="1"/>
</dbReference>
<dbReference type="InterPro" id="IPR004797">
    <property type="entry name" value="Competence_ComEC/Rec2"/>
</dbReference>
<dbReference type="GO" id="GO:0030420">
    <property type="term" value="P:establishment of competence for transformation"/>
    <property type="evidence" value="ECO:0007669"/>
    <property type="project" value="InterPro"/>
</dbReference>
<evidence type="ECO:0000256" key="2">
    <source>
        <dbReference type="ARBA" id="ARBA00022475"/>
    </source>
</evidence>
<evidence type="ECO:0000256" key="5">
    <source>
        <dbReference type="ARBA" id="ARBA00023136"/>
    </source>
</evidence>
<protein>
    <submittedName>
        <fullName evidence="8">DNA internalization-related competence protein ComEC/Rec2</fullName>
    </submittedName>
</protein>
<dbReference type="Gene3D" id="3.60.15.10">
    <property type="entry name" value="Ribonuclease Z/Hydroxyacylglutathione hydrolase-like"/>
    <property type="match status" value="1"/>
</dbReference>
<dbReference type="SMART" id="SM00849">
    <property type="entry name" value="Lactamase_B"/>
    <property type="match status" value="1"/>
</dbReference>
<dbReference type="PANTHER" id="PTHR30619">
    <property type="entry name" value="DNA INTERNALIZATION/COMPETENCE PROTEIN COMEC/REC2"/>
    <property type="match status" value="1"/>
</dbReference>
<dbReference type="InterPro" id="IPR004477">
    <property type="entry name" value="ComEC_N"/>
</dbReference>
<feature type="transmembrane region" description="Helical" evidence="6">
    <location>
        <begin position="478"/>
        <end position="495"/>
    </location>
</feature>
<gene>
    <name evidence="8" type="ORF">DWU98_14125</name>
</gene>
<feature type="transmembrane region" description="Helical" evidence="6">
    <location>
        <begin position="417"/>
        <end position="439"/>
    </location>
</feature>
<dbReference type="InterPro" id="IPR001279">
    <property type="entry name" value="Metallo-B-lactamas"/>
</dbReference>
<evidence type="ECO:0000259" key="7">
    <source>
        <dbReference type="SMART" id="SM00849"/>
    </source>
</evidence>
<dbReference type="Proteomes" id="UP000254258">
    <property type="component" value="Unassembled WGS sequence"/>
</dbReference>
<feature type="transmembrane region" description="Helical" evidence="6">
    <location>
        <begin position="12"/>
        <end position="33"/>
    </location>
</feature>
<keyword evidence="9" id="KW-1185">Reference proteome</keyword>
<keyword evidence="2" id="KW-1003">Cell membrane</keyword>
<keyword evidence="4 6" id="KW-1133">Transmembrane helix</keyword>
<comment type="caution">
    <text evidence="8">The sequence shown here is derived from an EMBL/GenBank/DDBJ whole genome shotgun (WGS) entry which is preliminary data.</text>
</comment>
<dbReference type="AlphaFoldDB" id="A0A370WX38"/>
<evidence type="ECO:0000256" key="4">
    <source>
        <dbReference type="ARBA" id="ARBA00022989"/>
    </source>
</evidence>
<dbReference type="GO" id="GO:0005886">
    <property type="term" value="C:plasma membrane"/>
    <property type="evidence" value="ECO:0007669"/>
    <property type="project" value="UniProtKB-SubCell"/>
</dbReference>
<dbReference type="EMBL" id="QRBE01000008">
    <property type="protein sequence ID" value="RDS80545.1"/>
    <property type="molecule type" value="Genomic_DNA"/>
</dbReference>
<feature type="transmembrane region" description="Helical" evidence="6">
    <location>
        <begin position="355"/>
        <end position="373"/>
    </location>
</feature>
<dbReference type="NCBIfam" id="TIGR00361">
    <property type="entry name" value="ComEC_Rec2"/>
    <property type="match status" value="1"/>
</dbReference>
<keyword evidence="3 6" id="KW-0812">Transmembrane</keyword>
<feature type="domain" description="Metallo-beta-lactamase" evidence="7">
    <location>
        <begin position="534"/>
        <end position="725"/>
    </location>
</feature>
<evidence type="ECO:0000313" key="9">
    <source>
        <dbReference type="Proteomes" id="UP000254258"/>
    </source>
</evidence>
<dbReference type="OrthoDB" id="9761531at2"/>
<dbReference type="Pfam" id="PF00753">
    <property type="entry name" value="Lactamase_B"/>
    <property type="match status" value="1"/>
</dbReference>
<evidence type="ECO:0000256" key="6">
    <source>
        <dbReference type="SAM" id="Phobius"/>
    </source>
</evidence>
<evidence type="ECO:0000256" key="3">
    <source>
        <dbReference type="ARBA" id="ARBA00022692"/>
    </source>
</evidence>
<dbReference type="PANTHER" id="PTHR30619:SF1">
    <property type="entry name" value="RECOMBINATION PROTEIN 2"/>
    <property type="match status" value="1"/>
</dbReference>
<dbReference type="RefSeq" id="WP_115496206.1">
    <property type="nucleotide sequence ID" value="NZ_QRBE01000008.1"/>
</dbReference>
<dbReference type="InterPro" id="IPR035681">
    <property type="entry name" value="ComA-like_MBL"/>
</dbReference>
<feature type="transmembrane region" description="Helical" evidence="6">
    <location>
        <begin position="330"/>
        <end position="349"/>
    </location>
</feature>
<organism evidence="8 9">
    <name type="scientific">Dyella monticola</name>
    <dbReference type="NCBI Taxonomy" id="1927958"/>
    <lineage>
        <taxon>Bacteria</taxon>
        <taxon>Pseudomonadati</taxon>
        <taxon>Pseudomonadota</taxon>
        <taxon>Gammaproteobacteria</taxon>
        <taxon>Lysobacterales</taxon>
        <taxon>Rhodanobacteraceae</taxon>
        <taxon>Dyella</taxon>
    </lineage>
</organism>
<feature type="transmembrane region" description="Helical" evidence="6">
    <location>
        <begin position="251"/>
        <end position="277"/>
    </location>
</feature>
<sequence length="783" mass="84654">MTVGELRQARTWSSTIPVALALLIGVSVVQWLPKLPPHGVLVILAACACALAWRVPCTRWLVVLIFGFAWAAWRGSAAMDARLPKAWEGEDFQAIGHVVGLAQIKAGTTSVQFRIEHVARDGQALPWQGLARISWYDKPTSEPEPCSRWHVLLRLRRPRGTVDPGGADGERSALARGISAVGYVRDDASNTRLSTSAWCLDRWRGSLAEGIQARVHDPHDAALLRAFTVGDTRGLDAQDWDVARANGISHLIAISGFHVGVAAIFGVWLCYGLYALWPSLALRCPRGQAQALAALSCAFIYAGLAGFGMPTVRTVLMIAAMALARCLRRTAGSGHILAIALIAMLLVDPLAVLEAGFWLSFIGVAFLILCMDAKGRGIRAFLHELTVGQIVMTISLLPLTLWFFGEASLVGAFSNLVAVPFVSFVIVPCALFGMLLLIVCPPLATPPLRVAEWLTHAQWWLLEQTAAWPGTHWFLPTVKPWALVLAMLGAVWLFMPRGVPLRVLGALLFLPLSWPVRQPPDIGAFQAWILDVGQGLSVIVRTHDHVLVYDAGARYPSDYDLGSAVVVPSLHALGMDRLDVLMISHADNDHAGGAPVVAAAFPAARRYAGEPARMPSPMKQFPMEQCVAGQHWNWDGVNFRVLSPSAGAQDATANDHSCVLLVEGRAGRLLLTGDIGMDTEPRVAMAVGPGPRPVLQVPHHGSNGSSGTGFIAAVEPELAIVSAGWRNRFGHPRPEVMARYAAARVPVFNTAVAGAVQIDFPATAPAYVAARWRVLARRYWREE</sequence>
<dbReference type="Pfam" id="PF13567">
    <property type="entry name" value="DUF4131"/>
    <property type="match status" value="1"/>
</dbReference>
<dbReference type="InterPro" id="IPR036866">
    <property type="entry name" value="RibonucZ/Hydroxyglut_hydro"/>
</dbReference>
<name>A0A370WX38_9GAMM</name>
<comment type="subcellular location">
    <subcellularLocation>
        <location evidence="1">Cell membrane</location>
        <topology evidence="1">Multi-pass membrane protein</topology>
    </subcellularLocation>
</comment>
<evidence type="ECO:0000313" key="8">
    <source>
        <dbReference type="EMBL" id="RDS80545.1"/>
    </source>
</evidence>